<feature type="domain" description="Protein kinase" evidence="16">
    <location>
        <begin position="497"/>
        <end position="773"/>
    </location>
</feature>
<dbReference type="Pfam" id="PF12819">
    <property type="entry name" value="Malectin_like"/>
    <property type="match status" value="1"/>
</dbReference>
<accession>A0A9R1XEW4</accession>
<evidence type="ECO:0000256" key="6">
    <source>
        <dbReference type="ARBA" id="ARBA00022741"/>
    </source>
</evidence>
<sequence length="848" mass="95520">MFIFPLPLFSFLLFSITTTTTTAQPYKPTDYFLLNCGGATATTDRKWDTDERSEFMPSTTTSFKSTPNNHDPSVPEIPYSTARIFITSFTYTFPVANGPKFLRLYFYPATYSHYKADQSFFAVSSNGYSLLSNFSAFQTSSYLRTTRTHSNKFPHFVKEFVIYVNHTQTINITFTPSPESYAFINGIEIVSQPKYLYYKSKNVKYVGQYSDPVVSEDTCLENIYRLNVGGELISPIDDTGMYRSWDQDDPYLFPVRTVTPVNKTPIVYTADTPNYTAPELVYATQRSMGASSVKRNLTWQLPVDSGFYYNLRLHFCNIIPDYTRKYAVIFKIFISNQTAEEYADLFYWTKGTGFPVFKDYGVFVYDFDGSGRKRDLWLAMGPNGYSQEYYDAFLNGLEVFKLSMNGSLTDRDSELRPMGRPPSSPVKNKTPLYAAIIGGIGGAVVLMLSTLGFIVFQRVKHSGNKSSGEQKSKDNRLPSGRCRRFTIKEVKDATREFDKNCIIGRGGFGMVYKGYIDNATTTVAIKRLNALSKQGFHEFQMGIGLLSKLRHVQLVSLIGYCDDEGEMVLVYDYMSHGTLQDHLYKGNNPNLPWKRRLEICIGAAKGLDYLHTGANRAIIHRDVKSTNILLDENWVAKVADFGLSKLGPKDKGVDHVSTAVKGTFGYMDPEYYKMQQLTEKSDVYSFGVVLLEVLCSRPVIINQGVSDEEVSLAEWGRLNYGKGTLKEIVDKRISDEIAPNCLMKFGEVANSCLRMKGSKRPKMDEVVWGLEFALRLQEAAEKRGGMVGEMTGSMSENQEYMFPVKGEDVSVNEEYELEGSTGVGIQHGLVSTDSSSREGLVSETVLPK</sequence>
<dbReference type="Gramene" id="rna-gnl|WGS:NBSK|LSAT_4X162541_mrna">
    <property type="protein sequence ID" value="cds-PLY62895.1"/>
    <property type="gene ID" value="gene-LSAT_4X162541"/>
</dbReference>
<dbReference type="SMART" id="SM00220">
    <property type="entry name" value="S_TKc"/>
    <property type="match status" value="1"/>
</dbReference>
<evidence type="ECO:0000256" key="11">
    <source>
        <dbReference type="ARBA" id="ARBA00023180"/>
    </source>
</evidence>
<evidence type="ECO:0000256" key="10">
    <source>
        <dbReference type="ARBA" id="ARBA00023136"/>
    </source>
</evidence>
<feature type="chain" id="PRO_5040376177" description="Protein kinase domain-containing protein" evidence="15">
    <location>
        <begin position="24"/>
        <end position="848"/>
    </location>
</feature>
<evidence type="ECO:0000256" key="7">
    <source>
        <dbReference type="ARBA" id="ARBA00022777"/>
    </source>
</evidence>
<dbReference type="PROSITE" id="PS00108">
    <property type="entry name" value="PROTEIN_KINASE_ST"/>
    <property type="match status" value="1"/>
</dbReference>
<dbReference type="Proteomes" id="UP000235145">
    <property type="component" value="Unassembled WGS sequence"/>
</dbReference>
<protein>
    <recommendedName>
        <fullName evidence="16">Protein kinase domain-containing protein</fullName>
    </recommendedName>
</protein>
<evidence type="ECO:0000259" key="16">
    <source>
        <dbReference type="PROSITE" id="PS50011"/>
    </source>
</evidence>
<dbReference type="FunFam" id="3.30.200.20:FF:000039">
    <property type="entry name" value="receptor-like protein kinase FERONIA"/>
    <property type="match status" value="1"/>
</dbReference>
<evidence type="ECO:0000256" key="2">
    <source>
        <dbReference type="ARBA" id="ARBA00022527"/>
    </source>
</evidence>
<dbReference type="Gene3D" id="1.10.510.10">
    <property type="entry name" value="Transferase(Phosphotransferase) domain 1"/>
    <property type="match status" value="1"/>
</dbReference>
<dbReference type="GO" id="GO:0004714">
    <property type="term" value="F:transmembrane receptor protein tyrosine kinase activity"/>
    <property type="evidence" value="ECO:0007669"/>
    <property type="project" value="InterPro"/>
</dbReference>
<evidence type="ECO:0000256" key="15">
    <source>
        <dbReference type="SAM" id="SignalP"/>
    </source>
</evidence>
<dbReference type="InterPro" id="IPR008271">
    <property type="entry name" value="Ser/Thr_kinase_AS"/>
</dbReference>
<keyword evidence="2" id="KW-0723">Serine/threonine-protein kinase</keyword>
<dbReference type="PANTHER" id="PTHR34590">
    <property type="entry name" value="OS03G0124300 PROTEIN-RELATED"/>
    <property type="match status" value="1"/>
</dbReference>
<dbReference type="EMBL" id="NBSK02000004">
    <property type="protein sequence ID" value="KAJ0212020.1"/>
    <property type="molecule type" value="Genomic_DNA"/>
</dbReference>
<keyword evidence="6 12" id="KW-0547">Nucleotide-binding</keyword>
<keyword evidence="11" id="KW-0325">Glycoprotein</keyword>
<comment type="caution">
    <text evidence="17">The sequence shown here is derived from an EMBL/GenBank/DDBJ whole genome shotgun (WGS) entry which is preliminary data.</text>
</comment>
<dbReference type="InterPro" id="IPR024788">
    <property type="entry name" value="Malectin-like_Carb-bd_dom"/>
</dbReference>
<dbReference type="GO" id="GO:0005524">
    <property type="term" value="F:ATP binding"/>
    <property type="evidence" value="ECO:0007669"/>
    <property type="project" value="UniProtKB-UniRule"/>
</dbReference>
<feature type="region of interest" description="Disordered" evidence="13">
    <location>
        <begin position="827"/>
        <end position="848"/>
    </location>
</feature>
<dbReference type="FunFam" id="1.10.510.10:FF:000252">
    <property type="entry name" value="Receptor-like protein kinase FERONIA"/>
    <property type="match status" value="1"/>
</dbReference>
<evidence type="ECO:0000256" key="14">
    <source>
        <dbReference type="SAM" id="Phobius"/>
    </source>
</evidence>
<keyword evidence="7" id="KW-0418">Kinase</keyword>
<dbReference type="FunFam" id="2.60.120.430:FF:000007">
    <property type="entry name" value="FERONIA receptor-like kinase"/>
    <property type="match status" value="1"/>
</dbReference>
<keyword evidence="10 14" id="KW-0472">Membrane</keyword>
<dbReference type="Pfam" id="PF07714">
    <property type="entry name" value="PK_Tyr_Ser-Thr"/>
    <property type="match status" value="1"/>
</dbReference>
<dbReference type="InterPro" id="IPR000719">
    <property type="entry name" value="Prot_kinase_dom"/>
</dbReference>
<evidence type="ECO:0000313" key="18">
    <source>
        <dbReference type="Proteomes" id="UP000235145"/>
    </source>
</evidence>
<dbReference type="FunFam" id="2.60.120.430:FF:000003">
    <property type="entry name" value="FERONIA receptor-like kinase"/>
    <property type="match status" value="1"/>
</dbReference>
<dbReference type="GO" id="GO:0004672">
    <property type="term" value="F:protein kinase activity"/>
    <property type="evidence" value="ECO:0000318"/>
    <property type="project" value="GO_Central"/>
</dbReference>
<reference evidence="17 18" key="1">
    <citation type="journal article" date="2017" name="Nat. Commun.">
        <title>Genome assembly with in vitro proximity ligation data and whole-genome triplication in lettuce.</title>
        <authorList>
            <person name="Reyes-Chin-Wo S."/>
            <person name="Wang Z."/>
            <person name="Yang X."/>
            <person name="Kozik A."/>
            <person name="Arikit S."/>
            <person name="Song C."/>
            <person name="Xia L."/>
            <person name="Froenicke L."/>
            <person name="Lavelle D.O."/>
            <person name="Truco M.J."/>
            <person name="Xia R."/>
            <person name="Zhu S."/>
            <person name="Xu C."/>
            <person name="Xu H."/>
            <person name="Xu X."/>
            <person name="Cox K."/>
            <person name="Korf I."/>
            <person name="Meyers B.C."/>
            <person name="Michelmore R.W."/>
        </authorList>
    </citation>
    <scope>NUCLEOTIDE SEQUENCE [LARGE SCALE GENOMIC DNA]</scope>
    <source>
        <strain evidence="18">cv. Salinas</strain>
        <tissue evidence="17">Seedlings</tissue>
    </source>
</reference>
<organism evidence="17 18">
    <name type="scientific">Lactuca sativa</name>
    <name type="common">Garden lettuce</name>
    <dbReference type="NCBI Taxonomy" id="4236"/>
    <lineage>
        <taxon>Eukaryota</taxon>
        <taxon>Viridiplantae</taxon>
        <taxon>Streptophyta</taxon>
        <taxon>Embryophyta</taxon>
        <taxon>Tracheophyta</taxon>
        <taxon>Spermatophyta</taxon>
        <taxon>Magnoliopsida</taxon>
        <taxon>eudicotyledons</taxon>
        <taxon>Gunneridae</taxon>
        <taxon>Pentapetalae</taxon>
        <taxon>asterids</taxon>
        <taxon>campanulids</taxon>
        <taxon>Asterales</taxon>
        <taxon>Asteraceae</taxon>
        <taxon>Cichorioideae</taxon>
        <taxon>Cichorieae</taxon>
        <taxon>Lactucinae</taxon>
        <taxon>Lactuca</taxon>
    </lineage>
</organism>
<dbReference type="AlphaFoldDB" id="A0A9R1XEW4"/>
<dbReference type="InterPro" id="IPR001245">
    <property type="entry name" value="Ser-Thr/Tyr_kinase_cat_dom"/>
</dbReference>
<evidence type="ECO:0000256" key="13">
    <source>
        <dbReference type="SAM" id="MobiDB-lite"/>
    </source>
</evidence>
<evidence type="ECO:0000256" key="8">
    <source>
        <dbReference type="ARBA" id="ARBA00022840"/>
    </source>
</evidence>
<evidence type="ECO:0000256" key="9">
    <source>
        <dbReference type="ARBA" id="ARBA00022989"/>
    </source>
</evidence>
<evidence type="ECO:0000256" key="5">
    <source>
        <dbReference type="ARBA" id="ARBA00022729"/>
    </source>
</evidence>
<dbReference type="GO" id="GO:0005886">
    <property type="term" value="C:plasma membrane"/>
    <property type="evidence" value="ECO:0000318"/>
    <property type="project" value="GO_Central"/>
</dbReference>
<dbReference type="PROSITE" id="PS50011">
    <property type="entry name" value="PROTEIN_KINASE_DOM"/>
    <property type="match status" value="1"/>
</dbReference>
<keyword evidence="5 15" id="KW-0732">Signal</keyword>
<dbReference type="CDD" id="cd14066">
    <property type="entry name" value="STKc_IRAK"/>
    <property type="match status" value="1"/>
</dbReference>
<dbReference type="InterPro" id="IPR011009">
    <property type="entry name" value="Kinase-like_dom_sf"/>
</dbReference>
<keyword evidence="8 12" id="KW-0067">ATP-binding</keyword>
<comment type="subcellular location">
    <subcellularLocation>
        <location evidence="1">Membrane</location>
        <topology evidence="1">Single-pass type I membrane protein</topology>
    </subcellularLocation>
</comment>
<feature type="transmembrane region" description="Helical" evidence="14">
    <location>
        <begin position="432"/>
        <end position="456"/>
    </location>
</feature>
<keyword evidence="18" id="KW-1185">Reference proteome</keyword>
<keyword evidence="3" id="KW-0808">Transferase</keyword>
<dbReference type="GO" id="GO:0004674">
    <property type="term" value="F:protein serine/threonine kinase activity"/>
    <property type="evidence" value="ECO:0007669"/>
    <property type="project" value="UniProtKB-KW"/>
</dbReference>
<keyword evidence="9 14" id="KW-1133">Transmembrane helix</keyword>
<feature type="binding site" evidence="12">
    <location>
        <position position="526"/>
    </location>
    <ligand>
        <name>ATP</name>
        <dbReference type="ChEBI" id="CHEBI:30616"/>
    </ligand>
</feature>
<dbReference type="Gene3D" id="2.60.120.430">
    <property type="entry name" value="Galactose-binding lectin"/>
    <property type="match status" value="2"/>
</dbReference>
<evidence type="ECO:0000256" key="4">
    <source>
        <dbReference type="ARBA" id="ARBA00022692"/>
    </source>
</evidence>
<keyword evidence="4 14" id="KW-0812">Transmembrane</keyword>
<feature type="signal peptide" evidence="15">
    <location>
        <begin position="1"/>
        <end position="23"/>
    </location>
</feature>
<evidence type="ECO:0000256" key="12">
    <source>
        <dbReference type="PROSITE-ProRule" id="PRU10141"/>
    </source>
</evidence>
<gene>
    <name evidence="17" type="ORF">LSAT_V11C400219890</name>
</gene>
<name>A0A9R1XEW4_LACSA</name>
<evidence type="ECO:0000313" key="17">
    <source>
        <dbReference type="EMBL" id="KAJ0212020.1"/>
    </source>
</evidence>
<dbReference type="PROSITE" id="PS00107">
    <property type="entry name" value="PROTEIN_KINASE_ATP"/>
    <property type="match status" value="1"/>
</dbReference>
<dbReference type="SUPFAM" id="SSF56112">
    <property type="entry name" value="Protein kinase-like (PK-like)"/>
    <property type="match status" value="1"/>
</dbReference>
<dbReference type="PANTHER" id="PTHR34590:SF5">
    <property type="entry name" value="OS04G0586500 PROTEIN"/>
    <property type="match status" value="1"/>
</dbReference>
<evidence type="ECO:0000256" key="1">
    <source>
        <dbReference type="ARBA" id="ARBA00004479"/>
    </source>
</evidence>
<evidence type="ECO:0000256" key="3">
    <source>
        <dbReference type="ARBA" id="ARBA00022679"/>
    </source>
</evidence>
<dbReference type="GO" id="GO:0010038">
    <property type="term" value="P:response to metal ion"/>
    <property type="evidence" value="ECO:0007669"/>
    <property type="project" value="UniProtKB-ARBA"/>
</dbReference>
<dbReference type="InterPro" id="IPR017441">
    <property type="entry name" value="Protein_kinase_ATP_BS"/>
</dbReference>
<proteinExistence type="predicted"/>
<dbReference type="InterPro" id="IPR045272">
    <property type="entry name" value="ANXUR1/2-like"/>
</dbReference>
<dbReference type="Gene3D" id="3.30.200.20">
    <property type="entry name" value="Phosphorylase Kinase, domain 1"/>
    <property type="match status" value="1"/>
</dbReference>